<dbReference type="InterPro" id="IPR014247">
    <property type="entry name" value="Spore_lipoprot_YhcN/YlaJ"/>
</dbReference>
<sequence>MDLKRTSLAISTAAVLTLSACGNVNDDANRNNNDGIEQTRFNQTSDYPISEENNRAKQNEMQNRYQNDGGDRDNSFLFDGKTENTRNTNNRNTNENTRNTGNVNQDENNYEVADKAADAITEKIPEVGRAYVLTTDNNAYVAAGWDKDKNNTNNNKEEELSEDVKDKIKDVVKSVNPDIDQVYISTNPDFFNLTDRYVNDVDEGNPVEGLFRRMGNMIERVFPDMER</sequence>
<dbReference type="OrthoDB" id="1707228at2"/>
<reference evidence="2 3" key="1">
    <citation type="submission" date="2018-07" db="EMBL/GenBank/DDBJ databases">
        <title>Genomic Encyclopedia of Type Strains, Phase IV (KMG-IV): sequencing the most valuable type-strain genomes for metagenomic binning, comparative biology and taxonomic classification.</title>
        <authorList>
            <person name="Goeker M."/>
        </authorList>
    </citation>
    <scope>NUCLEOTIDE SEQUENCE [LARGE SCALE GENOMIC DNA]</scope>
    <source>
        <strain evidence="2 3">DSM 27696</strain>
    </source>
</reference>
<dbReference type="AlphaFoldDB" id="A0A368YA44"/>
<feature type="compositionally biased region" description="Polar residues" evidence="1">
    <location>
        <begin position="35"/>
        <end position="47"/>
    </location>
</feature>
<dbReference type="PROSITE" id="PS51257">
    <property type="entry name" value="PROKAR_LIPOPROTEIN"/>
    <property type="match status" value="1"/>
</dbReference>
<keyword evidence="3" id="KW-1185">Reference proteome</keyword>
<evidence type="ECO:0000313" key="2">
    <source>
        <dbReference type="EMBL" id="RCW77140.1"/>
    </source>
</evidence>
<comment type="caution">
    <text evidence="2">The sequence shown here is derived from an EMBL/GenBank/DDBJ whole genome shotgun (WGS) entry which is preliminary data.</text>
</comment>
<dbReference type="GO" id="GO:0030435">
    <property type="term" value="P:sporulation resulting in formation of a cellular spore"/>
    <property type="evidence" value="ECO:0007669"/>
    <property type="project" value="InterPro"/>
</dbReference>
<gene>
    <name evidence="2" type="ORF">DFR57_1017</name>
</gene>
<dbReference type="NCBIfam" id="TIGR02898">
    <property type="entry name" value="spore_YhcN_YlaJ"/>
    <property type="match status" value="1"/>
</dbReference>
<protein>
    <submittedName>
        <fullName evidence="2">YhcN/YlaJ family sporulation lipoprotein</fullName>
    </submittedName>
</protein>
<feature type="compositionally biased region" description="Low complexity" evidence="1">
    <location>
        <begin position="23"/>
        <end position="34"/>
    </location>
</feature>
<dbReference type="InterPro" id="IPR019076">
    <property type="entry name" value="Spore_lipoprot_YhcN/YlaJ-like"/>
</dbReference>
<dbReference type="Proteomes" id="UP000252585">
    <property type="component" value="Unassembled WGS sequence"/>
</dbReference>
<evidence type="ECO:0000256" key="1">
    <source>
        <dbReference type="SAM" id="MobiDB-lite"/>
    </source>
</evidence>
<dbReference type="EMBL" id="QPJJ01000001">
    <property type="protein sequence ID" value="RCW77140.1"/>
    <property type="molecule type" value="Genomic_DNA"/>
</dbReference>
<feature type="region of interest" description="Disordered" evidence="1">
    <location>
        <begin position="23"/>
        <end position="105"/>
    </location>
</feature>
<keyword evidence="2" id="KW-0449">Lipoprotein</keyword>
<dbReference type="RefSeq" id="WP_114351091.1">
    <property type="nucleotide sequence ID" value="NZ_QPJJ01000001.1"/>
</dbReference>
<evidence type="ECO:0000313" key="3">
    <source>
        <dbReference type="Proteomes" id="UP000252585"/>
    </source>
</evidence>
<dbReference type="Pfam" id="PF09580">
    <property type="entry name" value="Spore_YhcN_YlaJ"/>
    <property type="match status" value="1"/>
</dbReference>
<feature type="compositionally biased region" description="Basic and acidic residues" evidence="1">
    <location>
        <begin position="69"/>
        <end position="84"/>
    </location>
</feature>
<organism evidence="2 3">
    <name type="scientific">Saliterribacillus persicus</name>
    <dbReference type="NCBI Taxonomy" id="930114"/>
    <lineage>
        <taxon>Bacteria</taxon>
        <taxon>Bacillati</taxon>
        <taxon>Bacillota</taxon>
        <taxon>Bacilli</taxon>
        <taxon>Bacillales</taxon>
        <taxon>Bacillaceae</taxon>
        <taxon>Saliterribacillus</taxon>
    </lineage>
</organism>
<accession>A0A368YA44</accession>
<feature type="compositionally biased region" description="Low complexity" evidence="1">
    <location>
        <begin position="85"/>
        <end position="100"/>
    </location>
</feature>
<proteinExistence type="predicted"/>
<name>A0A368YA44_9BACI</name>